<keyword evidence="2" id="KW-0472">Membrane</keyword>
<protein>
    <submittedName>
        <fullName evidence="3">Uncharacterized protein</fullName>
    </submittedName>
</protein>
<comment type="caution">
    <text evidence="3">The sequence shown here is derived from an EMBL/GenBank/DDBJ whole genome shotgun (WGS) entry which is preliminary data.</text>
</comment>
<keyword evidence="2" id="KW-1133">Transmembrane helix</keyword>
<dbReference type="PANTHER" id="PTHR33878">
    <property type="entry name" value="OS08G0559000 PROTEIN"/>
    <property type="match status" value="1"/>
</dbReference>
<proteinExistence type="predicted"/>
<feature type="compositionally biased region" description="Low complexity" evidence="1">
    <location>
        <begin position="75"/>
        <end position="90"/>
    </location>
</feature>
<dbReference type="InterPro" id="IPR045284">
    <property type="entry name" value="At2g27730-like"/>
</dbReference>
<feature type="region of interest" description="Disordered" evidence="1">
    <location>
        <begin position="57"/>
        <end position="91"/>
    </location>
</feature>
<name>A0A8T2RZT5_CERRI</name>
<evidence type="ECO:0000313" key="3">
    <source>
        <dbReference type="EMBL" id="KAH7301085.1"/>
    </source>
</evidence>
<dbReference type="OrthoDB" id="691961at2759"/>
<organism evidence="3 4">
    <name type="scientific">Ceratopteris richardii</name>
    <name type="common">Triangle waterfern</name>
    <dbReference type="NCBI Taxonomy" id="49495"/>
    <lineage>
        <taxon>Eukaryota</taxon>
        <taxon>Viridiplantae</taxon>
        <taxon>Streptophyta</taxon>
        <taxon>Embryophyta</taxon>
        <taxon>Tracheophyta</taxon>
        <taxon>Polypodiopsida</taxon>
        <taxon>Polypodiidae</taxon>
        <taxon>Polypodiales</taxon>
        <taxon>Pteridineae</taxon>
        <taxon>Pteridaceae</taxon>
        <taxon>Parkerioideae</taxon>
        <taxon>Ceratopteris</taxon>
    </lineage>
</organism>
<evidence type="ECO:0000256" key="2">
    <source>
        <dbReference type="SAM" id="Phobius"/>
    </source>
</evidence>
<sequence length="124" mass="13405">MAMRAIATRLCSRRAALVSRTGQAQLRAYSDGKVLSEEERAQENMYIKKMEKEKLEKARQAAAAKGETSSESHTESFSGTSSSSIPGPSKDSSKNLAIFAGITGILAVTVWYARSGSKKEEVKS</sequence>
<keyword evidence="2" id="KW-0812">Transmembrane</keyword>
<dbReference type="Proteomes" id="UP000825935">
    <property type="component" value="Chromosome 23"/>
</dbReference>
<dbReference type="AlphaFoldDB" id="A0A8T2RZT5"/>
<gene>
    <name evidence="3" type="ORF">KP509_23G011500</name>
</gene>
<keyword evidence="4" id="KW-1185">Reference proteome</keyword>
<reference evidence="3 4" key="1">
    <citation type="submission" date="2021-08" db="EMBL/GenBank/DDBJ databases">
        <title>WGS assembly of Ceratopteris richardii.</title>
        <authorList>
            <person name="Marchant D.B."/>
            <person name="Chen G."/>
            <person name="Jenkins J."/>
            <person name="Shu S."/>
            <person name="Leebens-Mack J."/>
            <person name="Grimwood J."/>
            <person name="Schmutz J."/>
            <person name="Soltis P."/>
            <person name="Soltis D."/>
            <person name="Chen Z.-H."/>
        </authorList>
    </citation>
    <scope>NUCLEOTIDE SEQUENCE [LARGE SCALE GENOMIC DNA]</scope>
    <source>
        <strain evidence="3">Whitten #5841</strain>
        <tissue evidence="3">Leaf</tissue>
    </source>
</reference>
<accession>A0A8T2RZT5</accession>
<evidence type="ECO:0000256" key="1">
    <source>
        <dbReference type="SAM" id="MobiDB-lite"/>
    </source>
</evidence>
<feature type="transmembrane region" description="Helical" evidence="2">
    <location>
        <begin position="96"/>
        <end position="113"/>
    </location>
</feature>
<dbReference type="EMBL" id="CM035428">
    <property type="protein sequence ID" value="KAH7301085.1"/>
    <property type="molecule type" value="Genomic_DNA"/>
</dbReference>
<dbReference type="OMA" id="QSMRMGM"/>
<dbReference type="PANTHER" id="PTHR33878:SF1">
    <property type="entry name" value="OS08G0559000 PROTEIN"/>
    <property type="match status" value="1"/>
</dbReference>
<evidence type="ECO:0000313" key="4">
    <source>
        <dbReference type="Proteomes" id="UP000825935"/>
    </source>
</evidence>